<dbReference type="Pfam" id="PF12161">
    <property type="entry name" value="HsdM_N"/>
    <property type="match status" value="1"/>
</dbReference>
<proteinExistence type="inferred from homology"/>
<protein>
    <recommendedName>
        <fullName evidence="2">site-specific DNA-methyltransferase (adenine-specific)</fullName>
        <ecNumber evidence="2">2.1.1.72</ecNumber>
    </recommendedName>
</protein>
<evidence type="ECO:0000256" key="5">
    <source>
        <dbReference type="ARBA" id="ARBA00022691"/>
    </source>
</evidence>
<dbReference type="GO" id="GO:0008170">
    <property type="term" value="F:N-methyltransferase activity"/>
    <property type="evidence" value="ECO:0007669"/>
    <property type="project" value="InterPro"/>
</dbReference>
<dbReference type="InterPro" id="IPR022749">
    <property type="entry name" value="D12N6_MeTrfase_N"/>
</dbReference>
<evidence type="ECO:0000256" key="4">
    <source>
        <dbReference type="ARBA" id="ARBA00022679"/>
    </source>
</evidence>
<dbReference type="InterPro" id="IPR052916">
    <property type="entry name" value="Type-I_RE_MTase_Subunit"/>
</dbReference>
<dbReference type="RefSeq" id="WP_038065735.1">
    <property type="nucleotide sequence ID" value="NZ_JPSL02000034.1"/>
</dbReference>
<keyword evidence="5" id="KW-0949">S-adenosyl-L-methionine</keyword>
<evidence type="ECO:0000256" key="2">
    <source>
        <dbReference type="ARBA" id="ARBA00011900"/>
    </source>
</evidence>
<sequence length="532" mass="60488">MPKRRKAADLENGAGEKLEQKLWRMADTLRGSMDAAEYKHVVLGLIFLKYISDVFEEHRKTLEATPYADPEDPDEYRAANVFWVPPEARWEQIRQNARQPTIGQIVDKAMEAVERDNPSLKNVLPKDYARPALDKKRLGQLIDLISNIPVGNGDARSQDVLGRIYEYFLGQFASAEGKKGGEFYTPRSVVQLLVEMLEPFQGRVYDPCCGSAGMFVQSVKFLEAHATGNGNGGRARSRISIYGQELNYTTWRLAKMNLAIRGIDGQIKQGDTFRNDEFPDLKADYILANPPFNMKAWGGEELREDKRWRFGVPPVRNANFAWVQHIIHHLAPTGYAGFVLANGSLSSNQSGEGEIRKNIVEADLVDCIVALPDKLFYSTQIPVSLWFLARDKSGKPPVGQKKNLRDRRGEVLFIDARRMGRMVDRVHRELTDEEIQKIARTYHAWRGEEEAGPYEDVPGFCKSATLEEIRQHGYVLTPGRYVGAVVEDEDDEPFDEKMHRLTAELREQMAEARRLEEAIWRNLEELGYGQNG</sequence>
<dbReference type="REBASE" id="114511">
    <property type="entry name" value="M.Tfi43280ORF1015P"/>
</dbReference>
<dbReference type="Proteomes" id="UP000030364">
    <property type="component" value="Unassembled WGS sequence"/>
</dbReference>
<evidence type="ECO:0000313" key="10">
    <source>
        <dbReference type="EMBL" id="KGQ21514.1"/>
    </source>
</evidence>
<keyword evidence="6" id="KW-0680">Restriction system</keyword>
<dbReference type="EC" id="2.1.1.72" evidence="2"/>
<reference evidence="10 11" key="1">
    <citation type="journal article" date="2015" name="Genome Announc.">
        <title>Draft Genome Sequence of the Thermophile Thermus filiformis ATCC 43280, Producer of Carotenoid-(Di)glucoside-Branched Fatty Acid (Di)esters and Source of Hyperthermostable Enzymes of Biotechnological Interest.</title>
        <authorList>
            <person name="Mandelli F."/>
            <person name="Oliveira Ramires B."/>
            <person name="Couger M.B."/>
            <person name="Paixao D.A."/>
            <person name="Camilo C.M."/>
            <person name="Polikarpov I."/>
            <person name="Prade R."/>
            <person name="Riano-Pachon D.M."/>
            <person name="Squina F.M."/>
        </authorList>
    </citation>
    <scope>NUCLEOTIDE SEQUENCE [LARGE SCALE GENOMIC DNA]</scope>
    <source>
        <strain evidence="10 11">ATCC 43280</strain>
    </source>
</reference>
<feature type="domain" description="DNA methylase adenine-specific" evidence="8">
    <location>
        <begin position="157"/>
        <end position="489"/>
    </location>
</feature>
<gene>
    <name evidence="10" type="ORF">THFILI_01015</name>
</gene>
<name>A0A0A2X8G4_THEFI</name>
<keyword evidence="11" id="KW-1185">Reference proteome</keyword>
<dbReference type="InterPro" id="IPR038333">
    <property type="entry name" value="T1MK-like_N_sf"/>
</dbReference>
<dbReference type="PANTHER" id="PTHR42998">
    <property type="entry name" value="TYPE I RESTRICTION ENZYME HINDVIIP M PROTEIN-RELATED"/>
    <property type="match status" value="1"/>
</dbReference>
<dbReference type="STRING" id="276.THFILI_01015"/>
<dbReference type="EMBL" id="JPSL02000034">
    <property type="protein sequence ID" value="KGQ21514.1"/>
    <property type="molecule type" value="Genomic_DNA"/>
</dbReference>
<dbReference type="InterPro" id="IPR002052">
    <property type="entry name" value="DNA_methylase_N6_adenine_CS"/>
</dbReference>
<keyword evidence="3 10" id="KW-0489">Methyltransferase</keyword>
<comment type="similarity">
    <text evidence="1">Belongs to the N(4)/N(6)-methyltransferase family.</text>
</comment>
<dbReference type="AlphaFoldDB" id="A0A0A2X8G4"/>
<comment type="catalytic activity">
    <reaction evidence="7">
        <text>a 2'-deoxyadenosine in DNA + S-adenosyl-L-methionine = an N(6)-methyl-2'-deoxyadenosine in DNA + S-adenosyl-L-homocysteine + H(+)</text>
        <dbReference type="Rhea" id="RHEA:15197"/>
        <dbReference type="Rhea" id="RHEA-COMP:12418"/>
        <dbReference type="Rhea" id="RHEA-COMP:12419"/>
        <dbReference type="ChEBI" id="CHEBI:15378"/>
        <dbReference type="ChEBI" id="CHEBI:57856"/>
        <dbReference type="ChEBI" id="CHEBI:59789"/>
        <dbReference type="ChEBI" id="CHEBI:90615"/>
        <dbReference type="ChEBI" id="CHEBI:90616"/>
        <dbReference type="EC" id="2.1.1.72"/>
    </reaction>
</comment>
<keyword evidence="4" id="KW-0808">Transferase</keyword>
<evidence type="ECO:0000259" key="8">
    <source>
        <dbReference type="Pfam" id="PF02384"/>
    </source>
</evidence>
<dbReference type="GO" id="GO:0032259">
    <property type="term" value="P:methylation"/>
    <property type="evidence" value="ECO:0007669"/>
    <property type="project" value="UniProtKB-KW"/>
</dbReference>
<dbReference type="InterPro" id="IPR003356">
    <property type="entry name" value="DNA_methylase_A-5"/>
</dbReference>
<dbReference type="SUPFAM" id="SSF53335">
    <property type="entry name" value="S-adenosyl-L-methionine-dependent methyltransferases"/>
    <property type="match status" value="1"/>
</dbReference>
<evidence type="ECO:0000256" key="7">
    <source>
        <dbReference type="ARBA" id="ARBA00047942"/>
    </source>
</evidence>
<evidence type="ECO:0000256" key="1">
    <source>
        <dbReference type="ARBA" id="ARBA00006594"/>
    </source>
</evidence>
<dbReference type="PRINTS" id="PR00507">
    <property type="entry name" value="N12N6MTFRASE"/>
</dbReference>
<dbReference type="OrthoDB" id="9814572at2"/>
<dbReference type="GO" id="GO:0003677">
    <property type="term" value="F:DNA binding"/>
    <property type="evidence" value="ECO:0007669"/>
    <property type="project" value="InterPro"/>
</dbReference>
<dbReference type="GO" id="GO:0009007">
    <property type="term" value="F:site-specific DNA-methyltransferase (adenine-specific) activity"/>
    <property type="evidence" value="ECO:0007669"/>
    <property type="project" value="UniProtKB-EC"/>
</dbReference>
<accession>A0A0A2X8G4</accession>
<evidence type="ECO:0000256" key="3">
    <source>
        <dbReference type="ARBA" id="ARBA00022603"/>
    </source>
</evidence>
<dbReference type="PROSITE" id="PS00092">
    <property type="entry name" value="N6_MTASE"/>
    <property type="match status" value="1"/>
</dbReference>
<evidence type="ECO:0000313" key="11">
    <source>
        <dbReference type="Proteomes" id="UP000030364"/>
    </source>
</evidence>
<evidence type="ECO:0000256" key="6">
    <source>
        <dbReference type="ARBA" id="ARBA00022747"/>
    </source>
</evidence>
<feature type="domain" description="N6 adenine-specific DNA methyltransferase N-terminal" evidence="9">
    <location>
        <begin position="18"/>
        <end position="145"/>
    </location>
</feature>
<dbReference type="PATRIC" id="fig|276.5.peg.1694"/>
<comment type="caution">
    <text evidence="10">The sequence shown here is derived from an EMBL/GenBank/DDBJ whole genome shotgun (WGS) entry which is preliminary data.</text>
</comment>
<dbReference type="Gene3D" id="1.20.1260.30">
    <property type="match status" value="1"/>
</dbReference>
<dbReference type="PANTHER" id="PTHR42998:SF1">
    <property type="entry name" value="TYPE I RESTRICTION ENZYME HINDI METHYLASE SUBUNIT"/>
    <property type="match status" value="1"/>
</dbReference>
<dbReference type="GO" id="GO:0009307">
    <property type="term" value="P:DNA restriction-modification system"/>
    <property type="evidence" value="ECO:0007669"/>
    <property type="project" value="UniProtKB-KW"/>
</dbReference>
<organism evidence="10 11">
    <name type="scientific">Thermus filiformis</name>
    <dbReference type="NCBI Taxonomy" id="276"/>
    <lineage>
        <taxon>Bacteria</taxon>
        <taxon>Thermotogati</taxon>
        <taxon>Deinococcota</taxon>
        <taxon>Deinococci</taxon>
        <taxon>Thermales</taxon>
        <taxon>Thermaceae</taxon>
        <taxon>Thermus</taxon>
    </lineage>
</organism>
<dbReference type="InterPro" id="IPR029063">
    <property type="entry name" value="SAM-dependent_MTases_sf"/>
</dbReference>
<dbReference type="Pfam" id="PF02384">
    <property type="entry name" value="N6_Mtase"/>
    <property type="match status" value="1"/>
</dbReference>
<evidence type="ECO:0000259" key="9">
    <source>
        <dbReference type="Pfam" id="PF12161"/>
    </source>
</evidence>
<dbReference type="Gene3D" id="3.40.50.150">
    <property type="entry name" value="Vaccinia Virus protein VP39"/>
    <property type="match status" value="1"/>
</dbReference>